<dbReference type="EMBL" id="UINC01104307">
    <property type="protein sequence ID" value="SVC67352.1"/>
    <property type="molecule type" value="Genomic_DNA"/>
</dbReference>
<organism evidence="3">
    <name type="scientific">marine metagenome</name>
    <dbReference type="NCBI Taxonomy" id="408172"/>
    <lineage>
        <taxon>unclassified sequences</taxon>
        <taxon>metagenomes</taxon>
        <taxon>ecological metagenomes</taxon>
    </lineage>
</organism>
<protein>
    <recommendedName>
        <fullName evidence="2">BD-FAE-like domain-containing protein</fullName>
    </recommendedName>
</protein>
<feature type="domain" description="BD-FAE-like" evidence="2">
    <location>
        <begin position="61"/>
        <end position="163"/>
    </location>
</feature>
<keyword evidence="1" id="KW-0378">Hydrolase</keyword>
<evidence type="ECO:0000256" key="1">
    <source>
        <dbReference type="ARBA" id="ARBA00022801"/>
    </source>
</evidence>
<dbReference type="InterPro" id="IPR029058">
    <property type="entry name" value="AB_hydrolase_fold"/>
</dbReference>
<dbReference type="GO" id="GO:0016787">
    <property type="term" value="F:hydrolase activity"/>
    <property type="evidence" value="ECO:0007669"/>
    <property type="project" value="UniProtKB-KW"/>
</dbReference>
<dbReference type="SUPFAM" id="SSF53474">
    <property type="entry name" value="alpha/beta-Hydrolases"/>
    <property type="match status" value="1"/>
</dbReference>
<sequence length="275" mass="31326">MLYQNFTTQEQIDREYNPRLRVEQTNQYLQKYLSESERVRNKLKHQDGIPYGPSLAEILDFYPAKRKNSPLLCFIHGGYWHAFSSQDFAFISEAPHCEGFSVAHINYALCPKVTLDEIVRQCRAALAWLFRNAGELGFNPELIGVAGHSAGGHLTAMLLATNWEKDYGLPSNLIQVAYPISGLFDLQPFPFSWLQPKLQLNLEQVMRNSPLFLECLNRSKVQVLVGGDESEEFQRQSALYSEHLCSQGVEAGFKQIHQKNHFNLLDDFLGEGGEL</sequence>
<dbReference type="InterPro" id="IPR050300">
    <property type="entry name" value="GDXG_lipolytic_enzyme"/>
</dbReference>
<dbReference type="AlphaFoldDB" id="A0A382P617"/>
<accession>A0A382P617</accession>
<evidence type="ECO:0000313" key="3">
    <source>
        <dbReference type="EMBL" id="SVC67352.1"/>
    </source>
</evidence>
<dbReference type="PANTHER" id="PTHR48081">
    <property type="entry name" value="AB HYDROLASE SUPERFAMILY PROTEIN C4A8.06C"/>
    <property type="match status" value="1"/>
</dbReference>
<dbReference type="InterPro" id="IPR049492">
    <property type="entry name" value="BD-FAE-like_dom"/>
</dbReference>
<dbReference type="Gene3D" id="3.40.50.1820">
    <property type="entry name" value="alpha/beta hydrolase"/>
    <property type="match status" value="1"/>
</dbReference>
<feature type="non-terminal residue" evidence="3">
    <location>
        <position position="275"/>
    </location>
</feature>
<reference evidence="3" key="1">
    <citation type="submission" date="2018-05" db="EMBL/GenBank/DDBJ databases">
        <authorList>
            <person name="Lanie J.A."/>
            <person name="Ng W.-L."/>
            <person name="Kazmierczak K.M."/>
            <person name="Andrzejewski T.M."/>
            <person name="Davidsen T.M."/>
            <person name="Wayne K.J."/>
            <person name="Tettelin H."/>
            <person name="Glass J.I."/>
            <person name="Rusch D."/>
            <person name="Podicherti R."/>
            <person name="Tsui H.-C.T."/>
            <person name="Winkler M.E."/>
        </authorList>
    </citation>
    <scope>NUCLEOTIDE SEQUENCE</scope>
</reference>
<name>A0A382P617_9ZZZZ</name>
<gene>
    <name evidence="3" type="ORF">METZ01_LOCUS320206</name>
</gene>
<proteinExistence type="predicted"/>
<dbReference type="PANTHER" id="PTHR48081:SF33">
    <property type="entry name" value="KYNURENINE FORMAMIDASE"/>
    <property type="match status" value="1"/>
</dbReference>
<dbReference type="Pfam" id="PF20434">
    <property type="entry name" value="BD-FAE"/>
    <property type="match status" value="1"/>
</dbReference>
<evidence type="ECO:0000259" key="2">
    <source>
        <dbReference type="Pfam" id="PF20434"/>
    </source>
</evidence>